<accession>A0ABR1E6Q1</accession>
<keyword evidence="3" id="KW-0732">Signal</keyword>
<feature type="region of interest" description="Disordered" evidence="1">
    <location>
        <begin position="70"/>
        <end position="105"/>
    </location>
</feature>
<feature type="compositionally biased region" description="Basic and acidic residues" evidence="1">
    <location>
        <begin position="93"/>
        <end position="103"/>
    </location>
</feature>
<protein>
    <submittedName>
        <fullName evidence="4">Uncharacterized protein</fullName>
    </submittedName>
</protein>
<feature type="chain" id="PRO_5045048642" evidence="3">
    <location>
        <begin position="26"/>
        <end position="579"/>
    </location>
</feature>
<feature type="region of interest" description="Disordered" evidence="1">
    <location>
        <begin position="239"/>
        <end position="260"/>
    </location>
</feature>
<feature type="compositionally biased region" description="Basic and acidic residues" evidence="1">
    <location>
        <begin position="445"/>
        <end position="457"/>
    </location>
</feature>
<evidence type="ECO:0000256" key="3">
    <source>
        <dbReference type="SAM" id="SignalP"/>
    </source>
</evidence>
<gene>
    <name evidence="4" type="primary">Necator_chrV.g20705</name>
    <name evidence="4" type="ORF">RB195_015912</name>
</gene>
<reference evidence="4 5" key="1">
    <citation type="submission" date="2023-08" db="EMBL/GenBank/DDBJ databases">
        <title>A Necator americanus chromosomal reference genome.</title>
        <authorList>
            <person name="Ilik V."/>
            <person name="Petrzelkova K.J."/>
            <person name="Pardy F."/>
            <person name="Fuh T."/>
            <person name="Niatou-Singa F.S."/>
            <person name="Gouil Q."/>
            <person name="Baker L."/>
            <person name="Ritchie M.E."/>
            <person name="Jex A.R."/>
            <person name="Gazzola D."/>
            <person name="Li H."/>
            <person name="Toshio Fujiwara R."/>
            <person name="Zhan B."/>
            <person name="Aroian R.V."/>
            <person name="Pafco B."/>
            <person name="Schwarz E.M."/>
        </authorList>
    </citation>
    <scope>NUCLEOTIDE SEQUENCE [LARGE SCALE GENOMIC DNA]</scope>
    <source>
        <strain evidence="4 5">Aroian</strain>
        <tissue evidence="4">Whole animal</tissue>
    </source>
</reference>
<keyword evidence="2" id="KW-0472">Membrane</keyword>
<feature type="compositionally biased region" description="Basic residues" evidence="1">
    <location>
        <begin position="559"/>
        <end position="569"/>
    </location>
</feature>
<proteinExistence type="predicted"/>
<dbReference type="Proteomes" id="UP001303046">
    <property type="component" value="Unassembled WGS sequence"/>
</dbReference>
<evidence type="ECO:0000256" key="2">
    <source>
        <dbReference type="SAM" id="Phobius"/>
    </source>
</evidence>
<evidence type="ECO:0000256" key="1">
    <source>
        <dbReference type="SAM" id="MobiDB-lite"/>
    </source>
</evidence>
<sequence>MRWKACRIELSLVIIVANNHLLVECLKCLSGYEGGETKVTEHDDFSQKWIQSPVRNQTLFRCVKEHIEKRDGENTDQAPDLNRENSGYSQRPIDYEPHDRTQSDMEVSGGQIAVGLEFVRIGKEIEHWTGGQVNLKGEEDIQMSALVCPTSRFLGLEERVEHIPIHRPYPLNSQQCHDNATPTSLFAEIAGWVVFWERWENTPHPNKTEYDCVKEYLRSIVSHLSSQSRRTTHIKRTISTRPPNTQSLQTPFQNRESTTSRRIGVTSRKSLSPLPVKLLAYGVLIAAAAVLLCLLLPVLIACVLIKARPNVGREENAKFAPTYAGAYRPHRKAAKSIMLDASQMRTTRDNTKALKSTMSNERTQLSTALEAPKSSIQNPLQNRYKPATNPTLIPSRGIRGRSKSMINKSLWTKSKEGNKNMEVTKVKTTSKEGSKNMKVGKVKTTLKDGSRSMEDRKKKTTSKGGSKSREEWKMKTITKKGTDDEKTTSKEGSIENRKVKTTSKEGGRRVNKRMKTISKERRRSSDSSTSTSSVSEKIILTKQKEKVQAKQKTGQNNNNKKKLTKKFILGRRTNSPMPV</sequence>
<feature type="signal peptide" evidence="3">
    <location>
        <begin position="1"/>
        <end position="25"/>
    </location>
</feature>
<name>A0ABR1E6Q1_NECAM</name>
<evidence type="ECO:0000313" key="5">
    <source>
        <dbReference type="Proteomes" id="UP001303046"/>
    </source>
</evidence>
<evidence type="ECO:0000313" key="4">
    <source>
        <dbReference type="EMBL" id="KAK6758377.1"/>
    </source>
</evidence>
<comment type="caution">
    <text evidence="4">The sequence shown here is derived from an EMBL/GenBank/DDBJ whole genome shotgun (WGS) entry which is preliminary data.</text>
</comment>
<feature type="compositionally biased region" description="Basic and acidic residues" evidence="1">
    <location>
        <begin position="467"/>
        <end position="508"/>
    </location>
</feature>
<feature type="region of interest" description="Disordered" evidence="1">
    <location>
        <begin position="427"/>
        <end position="579"/>
    </location>
</feature>
<dbReference type="EMBL" id="JAVFWL010000005">
    <property type="protein sequence ID" value="KAK6758377.1"/>
    <property type="molecule type" value="Genomic_DNA"/>
</dbReference>
<feature type="region of interest" description="Disordered" evidence="1">
    <location>
        <begin position="379"/>
        <end position="398"/>
    </location>
</feature>
<keyword evidence="2" id="KW-0812">Transmembrane</keyword>
<organism evidence="4 5">
    <name type="scientific">Necator americanus</name>
    <name type="common">Human hookworm</name>
    <dbReference type="NCBI Taxonomy" id="51031"/>
    <lineage>
        <taxon>Eukaryota</taxon>
        <taxon>Metazoa</taxon>
        <taxon>Ecdysozoa</taxon>
        <taxon>Nematoda</taxon>
        <taxon>Chromadorea</taxon>
        <taxon>Rhabditida</taxon>
        <taxon>Rhabditina</taxon>
        <taxon>Rhabditomorpha</taxon>
        <taxon>Strongyloidea</taxon>
        <taxon>Ancylostomatidae</taxon>
        <taxon>Bunostominae</taxon>
        <taxon>Necator</taxon>
    </lineage>
</organism>
<feature type="transmembrane region" description="Helical" evidence="2">
    <location>
        <begin position="278"/>
        <end position="305"/>
    </location>
</feature>
<keyword evidence="2" id="KW-1133">Transmembrane helix</keyword>
<keyword evidence="5" id="KW-1185">Reference proteome</keyword>
<feature type="compositionally biased region" description="Low complexity" evidence="1">
    <location>
        <begin position="526"/>
        <end position="537"/>
    </location>
</feature>